<dbReference type="PANTHER" id="PTHR22916:SF3">
    <property type="entry name" value="UDP-GLCNAC:BETAGAL BETA-1,3-N-ACETYLGLUCOSAMINYLTRANSFERASE-LIKE PROTEIN 1"/>
    <property type="match status" value="1"/>
</dbReference>
<proteinExistence type="predicted"/>
<keyword evidence="2" id="KW-0808">Transferase</keyword>
<dbReference type="AlphaFoldDB" id="A0A4Y8ULC8"/>
<dbReference type="OrthoDB" id="9801954at2"/>
<organism evidence="2 3">
    <name type="scientific">Gammaproteobacteria bacterium LSUCC0057</name>
    <dbReference type="NCBI Taxonomy" id="2559237"/>
    <lineage>
        <taxon>Bacteria</taxon>
        <taxon>Pseudomonadati</taxon>
        <taxon>Pseudomonadota</taxon>
        <taxon>Gammaproteobacteria</taxon>
        <taxon>Cellvibrionales</taxon>
        <taxon>Porticoccaceae</taxon>
        <taxon>SAR92 clade</taxon>
    </lineage>
</organism>
<evidence type="ECO:0000313" key="2">
    <source>
        <dbReference type="EMBL" id="TFH68617.1"/>
    </source>
</evidence>
<comment type="caution">
    <text evidence="2">The sequence shown here is derived from an EMBL/GenBank/DDBJ whole genome shotgun (WGS) entry which is preliminary data.</text>
</comment>
<evidence type="ECO:0000259" key="1">
    <source>
        <dbReference type="Pfam" id="PF00535"/>
    </source>
</evidence>
<dbReference type="EMBL" id="SPIA01000001">
    <property type="protein sequence ID" value="TFH68617.1"/>
    <property type="molecule type" value="Genomic_DNA"/>
</dbReference>
<reference evidence="2 3" key="1">
    <citation type="submission" date="2019-03" db="EMBL/GenBank/DDBJ databases">
        <title>Draft genome of Gammaproteobacteria bacterium LSUCC0057, a member of the SAR92 clade.</title>
        <authorList>
            <person name="Lanclos V.C."/>
            <person name="Doiron C."/>
            <person name="Henson M.W."/>
            <person name="Thrash J.C."/>
        </authorList>
    </citation>
    <scope>NUCLEOTIDE SEQUENCE [LARGE SCALE GENOMIC DNA]</scope>
    <source>
        <strain evidence="2 3">LSUCC0057</strain>
    </source>
</reference>
<accession>A0A4Y8ULC8</accession>
<keyword evidence="3" id="KW-1185">Reference proteome</keyword>
<sequence>MMSLVSIIMPAYNASHFISRSIQCILDQNYDNFELIIICDAPTDNTVEIVKSFTDKRIRTFFLESNHGVSEARNLGLSQASGRYIAFCDADDFWYPEKLSIQIHLMQTQNLSICHSNCDLVNTAGNKIGQRIYPSIVTYKIMKYRNFICNSSGIYDAKKLSIVFQEKVYHEDYLMWLSLLSKAGKSVRSSQPLLMYTINPNGLSHNKIKSFLGMLKIQHLHGISLIECVFNLVPHIISRVFLYNMWKSK</sequence>
<dbReference type="Pfam" id="PF00535">
    <property type="entry name" value="Glycos_transf_2"/>
    <property type="match status" value="1"/>
</dbReference>
<name>A0A4Y8ULC8_9GAMM</name>
<evidence type="ECO:0000313" key="3">
    <source>
        <dbReference type="Proteomes" id="UP000298133"/>
    </source>
</evidence>
<protein>
    <submittedName>
        <fullName evidence="2">Glycosyltransferase family 2 protein</fullName>
    </submittedName>
</protein>
<dbReference type="SUPFAM" id="SSF53448">
    <property type="entry name" value="Nucleotide-diphospho-sugar transferases"/>
    <property type="match status" value="1"/>
</dbReference>
<dbReference type="Proteomes" id="UP000298133">
    <property type="component" value="Unassembled WGS sequence"/>
</dbReference>
<feature type="domain" description="Glycosyltransferase 2-like" evidence="1">
    <location>
        <begin position="6"/>
        <end position="133"/>
    </location>
</feature>
<dbReference type="InterPro" id="IPR029044">
    <property type="entry name" value="Nucleotide-diphossugar_trans"/>
</dbReference>
<gene>
    <name evidence="2" type="ORF">E3W66_01250</name>
</gene>
<dbReference type="GO" id="GO:0016758">
    <property type="term" value="F:hexosyltransferase activity"/>
    <property type="evidence" value="ECO:0007669"/>
    <property type="project" value="UniProtKB-ARBA"/>
</dbReference>
<dbReference type="Gene3D" id="3.90.550.10">
    <property type="entry name" value="Spore Coat Polysaccharide Biosynthesis Protein SpsA, Chain A"/>
    <property type="match status" value="1"/>
</dbReference>
<dbReference type="CDD" id="cd00761">
    <property type="entry name" value="Glyco_tranf_GTA_type"/>
    <property type="match status" value="1"/>
</dbReference>
<dbReference type="PANTHER" id="PTHR22916">
    <property type="entry name" value="GLYCOSYLTRANSFERASE"/>
    <property type="match status" value="1"/>
</dbReference>
<dbReference type="InterPro" id="IPR001173">
    <property type="entry name" value="Glyco_trans_2-like"/>
</dbReference>